<dbReference type="Gene3D" id="1.25.40.20">
    <property type="entry name" value="Ankyrin repeat-containing domain"/>
    <property type="match status" value="1"/>
</dbReference>
<proteinExistence type="predicted"/>
<dbReference type="Proteomes" id="UP000275846">
    <property type="component" value="Unassembled WGS sequence"/>
</dbReference>
<dbReference type="EMBL" id="UYSU01032776">
    <property type="protein sequence ID" value="VDL90567.1"/>
    <property type="molecule type" value="Genomic_DNA"/>
</dbReference>
<feature type="transmembrane region" description="Helical" evidence="8">
    <location>
        <begin position="474"/>
        <end position="498"/>
    </location>
</feature>
<dbReference type="SUPFAM" id="SSF57889">
    <property type="entry name" value="Cysteine-rich domain"/>
    <property type="match status" value="1"/>
</dbReference>
<protein>
    <recommendedName>
        <fullName evidence="9">C2H2-type domain-containing protein</fullName>
    </recommendedName>
</protein>
<keyword evidence="2 8" id="KW-0812">Transmembrane</keyword>
<dbReference type="InterPro" id="IPR013087">
    <property type="entry name" value="Znf_C2H2_type"/>
</dbReference>
<dbReference type="GO" id="GO:0016020">
    <property type="term" value="C:membrane"/>
    <property type="evidence" value="ECO:0007669"/>
    <property type="project" value="UniProtKB-SubCell"/>
</dbReference>
<dbReference type="GO" id="GO:0006289">
    <property type="term" value="P:nucleotide-excision repair"/>
    <property type="evidence" value="ECO:0007669"/>
    <property type="project" value="InterPro"/>
</dbReference>
<feature type="transmembrane region" description="Helical" evidence="8">
    <location>
        <begin position="530"/>
        <end position="550"/>
    </location>
</feature>
<dbReference type="SMART" id="SM00248">
    <property type="entry name" value="ANK"/>
    <property type="match status" value="5"/>
</dbReference>
<dbReference type="PROSITE" id="PS50088">
    <property type="entry name" value="ANK_REPEAT"/>
    <property type="match status" value="4"/>
</dbReference>
<feature type="transmembrane region" description="Helical" evidence="8">
    <location>
        <begin position="302"/>
        <end position="322"/>
    </location>
</feature>
<dbReference type="InterPro" id="IPR036770">
    <property type="entry name" value="Ankyrin_rpt-contain_sf"/>
</dbReference>
<feature type="repeat" description="ANK" evidence="7">
    <location>
        <begin position="51"/>
        <end position="83"/>
    </location>
</feature>
<dbReference type="SUPFAM" id="SSF48403">
    <property type="entry name" value="Ankyrin repeat"/>
    <property type="match status" value="1"/>
</dbReference>
<feature type="repeat" description="ANK" evidence="7">
    <location>
        <begin position="118"/>
        <end position="150"/>
    </location>
</feature>
<evidence type="ECO:0000256" key="4">
    <source>
        <dbReference type="ARBA" id="ARBA00022833"/>
    </source>
</evidence>
<evidence type="ECO:0000259" key="9">
    <source>
        <dbReference type="PROSITE" id="PS00028"/>
    </source>
</evidence>
<evidence type="ECO:0000313" key="10">
    <source>
        <dbReference type="EMBL" id="VDL90567.1"/>
    </source>
</evidence>
<organism evidence="10 11">
    <name type="scientific">Schistocephalus solidus</name>
    <name type="common">Tapeworm</name>
    <dbReference type="NCBI Taxonomy" id="70667"/>
    <lineage>
        <taxon>Eukaryota</taxon>
        <taxon>Metazoa</taxon>
        <taxon>Spiralia</taxon>
        <taxon>Lophotrochozoa</taxon>
        <taxon>Platyhelminthes</taxon>
        <taxon>Cestoda</taxon>
        <taxon>Eucestoda</taxon>
        <taxon>Diphyllobothriidea</taxon>
        <taxon>Diphyllobothriidae</taxon>
        <taxon>Schistocephalus</taxon>
    </lineage>
</organism>
<dbReference type="GO" id="GO:0000439">
    <property type="term" value="C:transcription factor TFIIH core complex"/>
    <property type="evidence" value="ECO:0007669"/>
    <property type="project" value="InterPro"/>
</dbReference>
<dbReference type="PROSITE" id="PS50216">
    <property type="entry name" value="DHHC"/>
    <property type="match status" value="1"/>
</dbReference>
<dbReference type="InterPro" id="IPR012170">
    <property type="entry name" value="TFIIH_SSL1/p44"/>
</dbReference>
<feature type="repeat" description="ANK" evidence="7">
    <location>
        <begin position="151"/>
        <end position="184"/>
    </location>
</feature>
<dbReference type="Pfam" id="PF07975">
    <property type="entry name" value="C1_4"/>
    <property type="match status" value="1"/>
</dbReference>
<dbReference type="InterPro" id="IPR002110">
    <property type="entry name" value="Ankyrin_rpt"/>
</dbReference>
<evidence type="ECO:0000256" key="7">
    <source>
        <dbReference type="PROSITE-ProRule" id="PRU00023"/>
    </source>
</evidence>
<dbReference type="InterPro" id="IPR036465">
    <property type="entry name" value="vWFA_dom_sf"/>
</dbReference>
<dbReference type="InterPro" id="IPR001594">
    <property type="entry name" value="Palmitoyltrfase_DHHC"/>
</dbReference>
<feature type="domain" description="C2H2-type" evidence="9">
    <location>
        <begin position="1228"/>
        <end position="1248"/>
    </location>
</feature>
<dbReference type="NCBIfam" id="TIGR00622">
    <property type="entry name" value="ssl1"/>
    <property type="match status" value="1"/>
</dbReference>
<dbReference type="GO" id="GO:0008270">
    <property type="term" value="F:zinc ion binding"/>
    <property type="evidence" value="ECO:0007669"/>
    <property type="project" value="InterPro"/>
</dbReference>
<gene>
    <name evidence="10" type="ORF">SSLN_LOCUS4182</name>
</gene>
<reference evidence="10 11" key="1">
    <citation type="submission" date="2018-11" db="EMBL/GenBank/DDBJ databases">
        <authorList>
            <consortium name="Pathogen Informatics"/>
        </authorList>
    </citation>
    <scope>NUCLEOTIDE SEQUENCE [LARGE SCALE GENOMIC DNA]</scope>
    <source>
        <strain evidence="10 11">NST_G2</strain>
    </source>
</reference>
<name>A0A3P7DR88_SCHSO</name>
<dbReference type="GO" id="GO:0006351">
    <property type="term" value="P:DNA-templated transcription"/>
    <property type="evidence" value="ECO:0007669"/>
    <property type="project" value="InterPro"/>
</dbReference>
<dbReference type="GO" id="GO:0006357">
    <property type="term" value="P:regulation of transcription by RNA polymerase II"/>
    <property type="evidence" value="ECO:0007669"/>
    <property type="project" value="TreeGrafter"/>
</dbReference>
<dbReference type="InterPro" id="IPR046349">
    <property type="entry name" value="C1-like_sf"/>
</dbReference>
<feature type="transmembrane region" description="Helical" evidence="8">
    <location>
        <begin position="1059"/>
        <end position="1079"/>
    </location>
</feature>
<feature type="transmembrane region" description="Helical" evidence="8">
    <location>
        <begin position="269"/>
        <end position="290"/>
    </location>
</feature>
<accession>A0A3P7DR88</accession>
<keyword evidence="4" id="KW-0862">Zinc</keyword>
<dbReference type="Pfam" id="PF04056">
    <property type="entry name" value="Ssl1"/>
    <property type="match status" value="2"/>
</dbReference>
<keyword evidence="11" id="KW-1185">Reference proteome</keyword>
<dbReference type="Gene3D" id="3.30.40.10">
    <property type="entry name" value="Zinc/RING finger domain, C3HC4 (zinc finger)"/>
    <property type="match status" value="1"/>
</dbReference>
<dbReference type="Pfam" id="PF12796">
    <property type="entry name" value="Ank_2"/>
    <property type="match status" value="2"/>
</dbReference>
<dbReference type="Gene3D" id="3.40.50.410">
    <property type="entry name" value="von Willebrand factor, type A domain"/>
    <property type="match status" value="1"/>
</dbReference>
<dbReference type="STRING" id="70667.A0A3P7DR88"/>
<dbReference type="Pfam" id="PF01529">
    <property type="entry name" value="DHHC"/>
    <property type="match status" value="1"/>
</dbReference>
<dbReference type="GO" id="GO:0016409">
    <property type="term" value="F:palmitoyltransferase activity"/>
    <property type="evidence" value="ECO:0007669"/>
    <property type="project" value="InterPro"/>
</dbReference>
<dbReference type="SMART" id="SM01047">
    <property type="entry name" value="C1_4"/>
    <property type="match status" value="1"/>
</dbReference>
<keyword evidence="7" id="KW-0040">ANK repeat</keyword>
<dbReference type="PANTHER" id="PTHR12695:SF2">
    <property type="entry name" value="GENERAL TRANSCRIPTION FACTOR IIH SUBUNIT 2-RELATED"/>
    <property type="match status" value="1"/>
</dbReference>
<dbReference type="InterPro" id="IPR007198">
    <property type="entry name" value="Ssl1-like"/>
</dbReference>
<evidence type="ECO:0000313" key="11">
    <source>
        <dbReference type="Proteomes" id="UP000275846"/>
    </source>
</evidence>
<dbReference type="InterPro" id="IPR004595">
    <property type="entry name" value="TFIIH_C1-like_dom"/>
</dbReference>
<comment type="subcellular location">
    <subcellularLocation>
        <location evidence="1">Membrane</location>
        <topology evidence="1">Multi-pass membrane protein</topology>
    </subcellularLocation>
</comment>
<keyword evidence="3" id="KW-0479">Metal-binding</keyword>
<evidence type="ECO:0000256" key="8">
    <source>
        <dbReference type="SAM" id="Phobius"/>
    </source>
</evidence>
<evidence type="ECO:0000256" key="2">
    <source>
        <dbReference type="ARBA" id="ARBA00022692"/>
    </source>
</evidence>
<feature type="repeat" description="ANK" evidence="7">
    <location>
        <begin position="85"/>
        <end position="117"/>
    </location>
</feature>
<keyword evidence="5 8" id="KW-1133">Transmembrane helix</keyword>
<evidence type="ECO:0000256" key="1">
    <source>
        <dbReference type="ARBA" id="ARBA00004141"/>
    </source>
</evidence>
<dbReference type="OrthoDB" id="6781668at2759"/>
<evidence type="ECO:0000256" key="3">
    <source>
        <dbReference type="ARBA" id="ARBA00022723"/>
    </source>
</evidence>
<dbReference type="PROSITE" id="PS00028">
    <property type="entry name" value="ZINC_FINGER_C2H2_1"/>
    <property type="match status" value="1"/>
</dbReference>
<dbReference type="InterPro" id="IPR013083">
    <property type="entry name" value="Znf_RING/FYVE/PHD"/>
</dbReference>
<feature type="transmembrane region" description="Helical" evidence="8">
    <location>
        <begin position="865"/>
        <end position="885"/>
    </location>
</feature>
<sequence>MEDPSLSADDKSKWDIVKATQYGIFDRIKELIEPPAEASWPAYDVNCLDAEGVSLLHWAAINNNFDLVKYFISKGAIVDRVGGNQMSSPLHWAIRQLHLEMVALLIHFGADPMLQDNAGMTCLHVAAQMGSTSILLYLLAKGYDVDTQTKSGLTPLMVCCMHARSVDPIRLLISWGANIDLVDYRGNTAAHHAVRTSNIAAVLQLEELNVNWVVLNKDGHAPYQMSQHPWMNQRVREMAVSRGLLEAEKGSGRGRHSLLPRSCMISKKAYTRGAILLPIACFLLIGVVFVLDLNTILGSPTWLSYCLKAVLLGLIFWQMQAIGLRLRTSDSDILMAFSLSIITTAALSLTVLVCVVPQVSGHTLTHFLQVIFLSLLWFSLYRTGVADPGFIGSADRNRSALITQIVDSELAQILEKSYGRSKSSDLIKRYCTTCLVPRPLRSKHCRLCNRCVARFDHHCPWVYNCIGQNNHHWFIIYLFSTSCSLICFIYEFVLFWSVGPTCWSYHMPEDASRLLRFMSAVEVAMYCNPWLAYCFANAVFYCIWTVLLFLAHFQQMAWGNVTTNERMNVDRYVEFSGGLPRPHMYGGGKSTWCLCGMPKSPYDRGPVYNMVDLCRIHRGCGPHSTTSGPFSASVSVLLPFSDQVFGSGSSTSQTILLKHFLLSCSSDPCGTGDAIKEDESGSLVTRLEQLVREAHSHLRQKRRHLARGNQAGHVRLGMMRHLFLVIDMSTAMLERDLRPSRILCTLRSAAKFVEDFFDQNPTSQLGIITTSDTKAKRITELSGSPARHLAALADLAKQQCSGESSLQNALTLAESRLKYTLLRPYGILSLLSTVLIHYPTQTVLYFTFPSEVYCKCQPALGCLNLSLSCPLCVLYLYTCLFATTFRHMPEHSSREIIILVGSLTTCDPGDIHQTIQSLIAQHIHCSVISLAVEVFIHKALAESTQGSMHVILDALHLKTVLQDFVPPPVAKVRRACFIPDNFCHFFYSFVLGFPHSRPSDFDEFPVKNCMWCSFTGPRRIVDNFVVVVDDDDDGGDYDDGGVGGDEGVMMMMMMMMMMMIMIMIMIMMMMIMIMMIMIMMMMMTMMMVVVVMVIMQRFFFICSHLPSSQLGGDAPSSTSSTVGPLKSSASYACPRCRAVYCELPTECTVCGTTLVAAPHLARAYHHLFPLPTFREETVPPDTENPTETICSSCAVILRPKTLVGFVFPSPPLSSRALRFVEAFLCSRCPKCSYVFCSDCDIFLHDSVHSCPTCAP</sequence>
<dbReference type="AlphaFoldDB" id="A0A3P7DR88"/>
<evidence type="ECO:0000256" key="5">
    <source>
        <dbReference type="ARBA" id="ARBA00022989"/>
    </source>
</evidence>
<dbReference type="PANTHER" id="PTHR12695">
    <property type="entry name" value="GENERAL TRANSCRIPTION FACTOR IIH SUBUNIT 2"/>
    <property type="match status" value="1"/>
</dbReference>
<feature type="transmembrane region" description="Helical" evidence="8">
    <location>
        <begin position="334"/>
        <end position="358"/>
    </location>
</feature>
<dbReference type="GO" id="GO:0005675">
    <property type="term" value="C:transcription factor TFIIH holo complex"/>
    <property type="evidence" value="ECO:0007669"/>
    <property type="project" value="TreeGrafter"/>
</dbReference>
<evidence type="ECO:0000256" key="6">
    <source>
        <dbReference type="ARBA" id="ARBA00023136"/>
    </source>
</evidence>
<dbReference type="PROSITE" id="PS50297">
    <property type="entry name" value="ANK_REP_REGION"/>
    <property type="match status" value="3"/>
</dbReference>
<feature type="transmembrane region" description="Helical" evidence="8">
    <location>
        <begin position="825"/>
        <end position="845"/>
    </location>
</feature>
<keyword evidence="6 8" id="KW-0472">Membrane</keyword>
<dbReference type="SUPFAM" id="SSF53300">
    <property type="entry name" value="vWA-like"/>
    <property type="match status" value="1"/>
</dbReference>